<dbReference type="EMBL" id="QFOT01000081">
    <property type="protein sequence ID" value="PZP55222.1"/>
    <property type="molecule type" value="Genomic_DNA"/>
</dbReference>
<protein>
    <recommendedName>
        <fullName evidence="3">Protein-glutamate methylesterase/protein-glutamine glutaminase</fullName>
        <ecNumber evidence="3">3.1.1.61</ecNumber>
        <ecNumber evidence="3">3.5.1.44</ecNumber>
    </recommendedName>
</protein>
<dbReference type="GO" id="GO:0050568">
    <property type="term" value="F:protein-glutamine glutaminase activity"/>
    <property type="evidence" value="ECO:0007669"/>
    <property type="project" value="UniProtKB-UniRule"/>
</dbReference>
<comment type="PTM">
    <text evidence="3">Phosphorylated by CheA. Phosphorylation of the N-terminal regulatory domain activates the methylesterase activity.</text>
</comment>
<feature type="domain" description="Response regulatory" evidence="6">
    <location>
        <begin position="1"/>
        <end position="117"/>
    </location>
</feature>
<dbReference type="PIRSF" id="PIRSF000876">
    <property type="entry name" value="RR_chemtxs_CheB"/>
    <property type="match status" value="1"/>
</dbReference>
<dbReference type="InterPro" id="IPR000673">
    <property type="entry name" value="Sig_transdc_resp-reg_Me-estase"/>
</dbReference>
<dbReference type="Gene3D" id="3.40.50.2300">
    <property type="match status" value="1"/>
</dbReference>
<feature type="active site" evidence="3 4">
    <location>
        <position position="204"/>
    </location>
</feature>
<evidence type="ECO:0000259" key="7">
    <source>
        <dbReference type="PROSITE" id="PS50122"/>
    </source>
</evidence>
<dbReference type="NCBIfam" id="NF001965">
    <property type="entry name" value="PRK00742.1"/>
    <property type="match status" value="1"/>
</dbReference>
<comment type="domain">
    <text evidence="3">Contains a C-terminal catalytic domain, and an N-terminal region which modulates catalytic activity.</text>
</comment>
<comment type="catalytic activity">
    <reaction evidence="2 3">
        <text>[protein]-L-glutamate 5-O-methyl ester + H2O = L-glutamyl-[protein] + methanol + H(+)</text>
        <dbReference type="Rhea" id="RHEA:23236"/>
        <dbReference type="Rhea" id="RHEA-COMP:10208"/>
        <dbReference type="Rhea" id="RHEA-COMP:10311"/>
        <dbReference type="ChEBI" id="CHEBI:15377"/>
        <dbReference type="ChEBI" id="CHEBI:15378"/>
        <dbReference type="ChEBI" id="CHEBI:17790"/>
        <dbReference type="ChEBI" id="CHEBI:29973"/>
        <dbReference type="ChEBI" id="CHEBI:82795"/>
        <dbReference type="EC" id="3.1.1.61"/>
    </reaction>
</comment>
<feature type="active site" evidence="3 4">
    <location>
        <position position="178"/>
    </location>
</feature>
<accession>A0A2W5HHU0</accession>
<evidence type="ECO:0000313" key="9">
    <source>
        <dbReference type="Proteomes" id="UP000249739"/>
    </source>
</evidence>
<dbReference type="EC" id="3.5.1.44" evidence="3"/>
<keyword evidence="3" id="KW-0963">Cytoplasm</keyword>
<evidence type="ECO:0000256" key="5">
    <source>
        <dbReference type="PROSITE-ProRule" id="PRU00169"/>
    </source>
</evidence>
<dbReference type="GO" id="GO:0008984">
    <property type="term" value="F:protein-glutamate methylesterase activity"/>
    <property type="evidence" value="ECO:0007669"/>
    <property type="project" value="UniProtKB-UniRule"/>
</dbReference>
<comment type="subcellular location">
    <subcellularLocation>
        <location evidence="3">Cytoplasm</location>
    </subcellularLocation>
</comment>
<keyword evidence="3 5" id="KW-0597">Phosphoprotein</keyword>
<evidence type="ECO:0000256" key="4">
    <source>
        <dbReference type="PROSITE-ProRule" id="PRU00050"/>
    </source>
</evidence>
<dbReference type="GO" id="GO:0000156">
    <property type="term" value="F:phosphorelay response regulator activity"/>
    <property type="evidence" value="ECO:0007669"/>
    <property type="project" value="InterPro"/>
</dbReference>
<dbReference type="Proteomes" id="UP000249739">
    <property type="component" value="Unassembled WGS sequence"/>
</dbReference>
<dbReference type="InterPro" id="IPR011006">
    <property type="entry name" value="CheY-like_superfamily"/>
</dbReference>
<dbReference type="SUPFAM" id="SSF52172">
    <property type="entry name" value="CheY-like"/>
    <property type="match status" value="1"/>
</dbReference>
<dbReference type="CDD" id="cd17541">
    <property type="entry name" value="REC_CheB-like"/>
    <property type="match status" value="1"/>
</dbReference>
<keyword evidence="3 4" id="KW-0145">Chemotaxis</keyword>
<dbReference type="InterPro" id="IPR008248">
    <property type="entry name" value="CheB-like"/>
</dbReference>
<evidence type="ECO:0000313" key="8">
    <source>
        <dbReference type="EMBL" id="PZP55222.1"/>
    </source>
</evidence>
<dbReference type="CDD" id="cd16432">
    <property type="entry name" value="CheB_Rec"/>
    <property type="match status" value="1"/>
</dbReference>
<dbReference type="GO" id="GO:0005737">
    <property type="term" value="C:cytoplasm"/>
    <property type="evidence" value="ECO:0007669"/>
    <property type="project" value="UniProtKB-SubCell"/>
</dbReference>
<sequence length="354" mass="37958">MIVDDSAVVRGFVTRILESDPAIKVIYSAQNGQMAVNALDNYNPAIILLDIEMPVMDGLTAIPQLLAKRPNVKIIMCSTLTTHNASVTLQAMELGAVDCIGKPSTSSEISGDSFRDVLLNKIRSIGEVSVQKSGKRFETTNETKPVTNIHPHLPKTVKLRGPHEGFGGKPQILAIGSSTGGPNALFKVITHLKNLDIPIVLTQHMPATFTRILAEHISKHTGVPAVEGENGMKLENGRVHVAPGGLHMVITPERTIRLDDGPMENFCKPAVDPMLRSLLPLFGDKILTVILTGMGQDGLRGSREVVERGGRIVAQDEATSVVWGMPGAVALAGLCSAVLPLDDVGPYVRKAVMR</sequence>
<dbReference type="GO" id="GO:0006935">
    <property type="term" value="P:chemotaxis"/>
    <property type="evidence" value="ECO:0007669"/>
    <property type="project" value="UniProtKB-UniRule"/>
</dbReference>
<comment type="caution">
    <text evidence="8">The sequence shown here is derived from an EMBL/GenBank/DDBJ whole genome shotgun (WGS) entry which is preliminary data.</text>
</comment>
<feature type="domain" description="CheB-type methylesterase" evidence="7">
    <location>
        <begin position="162"/>
        <end position="354"/>
    </location>
</feature>
<dbReference type="InterPro" id="IPR035909">
    <property type="entry name" value="CheB_C"/>
</dbReference>
<reference evidence="8 9" key="1">
    <citation type="submission" date="2017-08" db="EMBL/GenBank/DDBJ databases">
        <title>Infants hospitalized years apart are colonized by the same room-sourced microbial strains.</title>
        <authorList>
            <person name="Brooks B."/>
            <person name="Olm M.R."/>
            <person name="Firek B.A."/>
            <person name="Baker R."/>
            <person name="Thomas B.C."/>
            <person name="Morowitz M.J."/>
            <person name="Banfield J.F."/>
        </authorList>
    </citation>
    <scope>NUCLEOTIDE SEQUENCE [LARGE SCALE GENOMIC DNA]</scope>
    <source>
        <strain evidence="8">S2_006_000_R2_64</strain>
    </source>
</reference>
<gene>
    <name evidence="3" type="primary">cheB</name>
    <name evidence="8" type="ORF">DI586_07555</name>
</gene>
<dbReference type="Pfam" id="PF00072">
    <property type="entry name" value="Response_reg"/>
    <property type="match status" value="1"/>
</dbReference>
<dbReference type="PROSITE" id="PS50110">
    <property type="entry name" value="RESPONSE_REGULATORY"/>
    <property type="match status" value="1"/>
</dbReference>
<comment type="function">
    <text evidence="3">Involved in chemotaxis. Part of a chemotaxis signal transduction system that modulates chemotaxis in response to various stimuli. Catalyzes the demethylation of specific methylglutamate residues introduced into the chemoreceptors (methyl-accepting chemotaxis proteins or MCP) by CheR. Also mediates the irreversible deamidation of specific glutamine residues to glutamic acid.</text>
</comment>
<evidence type="ECO:0000256" key="3">
    <source>
        <dbReference type="HAMAP-Rule" id="MF_00099"/>
    </source>
</evidence>
<dbReference type="PANTHER" id="PTHR42872">
    <property type="entry name" value="PROTEIN-GLUTAMATE METHYLESTERASE/PROTEIN-GLUTAMINE GLUTAMINASE"/>
    <property type="match status" value="1"/>
</dbReference>
<evidence type="ECO:0000256" key="2">
    <source>
        <dbReference type="ARBA" id="ARBA00048267"/>
    </source>
</evidence>
<dbReference type="Pfam" id="PF01339">
    <property type="entry name" value="CheB_methylest"/>
    <property type="match status" value="1"/>
</dbReference>
<comment type="catalytic activity">
    <reaction evidence="3">
        <text>L-glutaminyl-[protein] + H2O = L-glutamyl-[protein] + NH4(+)</text>
        <dbReference type="Rhea" id="RHEA:16441"/>
        <dbReference type="Rhea" id="RHEA-COMP:10207"/>
        <dbReference type="Rhea" id="RHEA-COMP:10208"/>
        <dbReference type="ChEBI" id="CHEBI:15377"/>
        <dbReference type="ChEBI" id="CHEBI:28938"/>
        <dbReference type="ChEBI" id="CHEBI:29973"/>
        <dbReference type="ChEBI" id="CHEBI:30011"/>
        <dbReference type="EC" id="3.5.1.44"/>
    </reaction>
</comment>
<comment type="similarity">
    <text evidence="3">Belongs to the CheB family.</text>
</comment>
<dbReference type="PANTHER" id="PTHR42872:SF3">
    <property type="entry name" value="PROTEIN-GLUTAMATE METHYLESTERASE_PROTEIN-GLUTAMINE GLUTAMINASE 1"/>
    <property type="match status" value="1"/>
</dbReference>
<feature type="modified residue" description="4-aspartylphosphate" evidence="3 5">
    <location>
        <position position="50"/>
    </location>
</feature>
<keyword evidence="1 3" id="KW-0378">Hydrolase</keyword>
<evidence type="ECO:0000256" key="1">
    <source>
        <dbReference type="ARBA" id="ARBA00022801"/>
    </source>
</evidence>
<evidence type="ECO:0000259" key="6">
    <source>
        <dbReference type="PROSITE" id="PS50110"/>
    </source>
</evidence>
<name>A0A2W5HHU0_9BACT</name>
<proteinExistence type="inferred from homology"/>
<organism evidence="8 9">
    <name type="scientific">Micavibrio aeruginosavorus</name>
    <dbReference type="NCBI Taxonomy" id="349221"/>
    <lineage>
        <taxon>Bacteria</taxon>
        <taxon>Pseudomonadati</taxon>
        <taxon>Bdellovibrionota</taxon>
        <taxon>Bdellovibrionia</taxon>
        <taxon>Bdellovibrionales</taxon>
        <taxon>Pseudobdellovibrionaceae</taxon>
        <taxon>Micavibrio</taxon>
    </lineage>
</organism>
<dbReference type="EC" id="3.1.1.61" evidence="3"/>
<dbReference type="AlphaFoldDB" id="A0A2W5HHU0"/>
<dbReference type="InterPro" id="IPR001789">
    <property type="entry name" value="Sig_transdc_resp-reg_receiver"/>
</dbReference>
<dbReference type="SUPFAM" id="SSF52738">
    <property type="entry name" value="Methylesterase CheB, C-terminal domain"/>
    <property type="match status" value="1"/>
</dbReference>
<dbReference type="Gene3D" id="3.40.50.180">
    <property type="entry name" value="Methylesterase CheB, C-terminal domain"/>
    <property type="match status" value="1"/>
</dbReference>
<dbReference type="HAMAP" id="MF_00099">
    <property type="entry name" value="CheB_chemtxs"/>
    <property type="match status" value="1"/>
</dbReference>
<feature type="active site" evidence="3 4">
    <location>
        <position position="297"/>
    </location>
</feature>
<dbReference type="PROSITE" id="PS50122">
    <property type="entry name" value="CHEB"/>
    <property type="match status" value="1"/>
</dbReference>
<dbReference type="SMART" id="SM00448">
    <property type="entry name" value="REC"/>
    <property type="match status" value="1"/>
</dbReference>